<feature type="transmembrane region" description="Helical" evidence="23">
    <location>
        <begin position="36"/>
        <end position="56"/>
    </location>
</feature>
<keyword evidence="3" id="KW-1003">Cell membrane</keyword>
<keyword evidence="9" id="KW-0573">Peptidoglycan synthesis</keyword>
<feature type="compositionally biased region" description="Low complexity" evidence="22">
    <location>
        <begin position="444"/>
        <end position="455"/>
    </location>
</feature>
<feature type="transmembrane region" description="Helical" evidence="23">
    <location>
        <begin position="329"/>
        <end position="357"/>
    </location>
</feature>
<evidence type="ECO:0000313" key="25">
    <source>
        <dbReference type="Proteomes" id="UP001529256"/>
    </source>
</evidence>
<evidence type="ECO:0000256" key="5">
    <source>
        <dbReference type="ARBA" id="ARBA00022676"/>
    </source>
</evidence>
<feature type="transmembrane region" description="Helical" evidence="23">
    <location>
        <begin position="167"/>
        <end position="187"/>
    </location>
</feature>
<dbReference type="InterPro" id="IPR013437">
    <property type="entry name" value="FtsW"/>
</dbReference>
<keyword evidence="10 23" id="KW-1133">Transmembrane helix</keyword>
<keyword evidence="7 23" id="KW-0812">Transmembrane</keyword>
<evidence type="ECO:0000256" key="9">
    <source>
        <dbReference type="ARBA" id="ARBA00022984"/>
    </source>
</evidence>
<dbReference type="PANTHER" id="PTHR30474:SF2">
    <property type="entry name" value="PEPTIDOGLYCAN GLYCOSYLTRANSFERASE FTSW-RELATED"/>
    <property type="match status" value="1"/>
</dbReference>
<protein>
    <recommendedName>
        <fullName evidence="17">Probable peptidoglycan glycosyltransferase FtsW</fullName>
        <ecNumber evidence="19">2.4.99.28</ecNumber>
    </recommendedName>
    <alternativeName>
        <fullName evidence="18">Cell division protein FtsW</fullName>
    </alternativeName>
    <alternativeName>
        <fullName evidence="15">Cell wall polymerase</fullName>
    </alternativeName>
    <alternativeName>
        <fullName evidence="14">Peptidoglycan polymerase</fullName>
    </alternativeName>
</protein>
<evidence type="ECO:0000256" key="4">
    <source>
        <dbReference type="ARBA" id="ARBA00022618"/>
    </source>
</evidence>
<name>A0ABT7V5Y0_9ACTN</name>
<comment type="pathway">
    <text evidence="2">Cell wall biogenesis; peptidoglycan biosynthesis.</text>
</comment>
<evidence type="ECO:0000256" key="1">
    <source>
        <dbReference type="ARBA" id="ARBA00004651"/>
    </source>
</evidence>
<feature type="transmembrane region" description="Helical" evidence="23">
    <location>
        <begin position="68"/>
        <end position="89"/>
    </location>
</feature>
<comment type="subcellular location">
    <subcellularLocation>
        <location evidence="1">Cell membrane</location>
        <topology evidence="1">Multi-pass membrane protein</topology>
    </subcellularLocation>
</comment>
<keyword evidence="11 23" id="KW-0472">Membrane</keyword>
<feature type="transmembrane region" description="Helical" evidence="23">
    <location>
        <begin position="369"/>
        <end position="393"/>
    </location>
</feature>
<comment type="caution">
    <text evidence="24">The sequence shown here is derived from an EMBL/GenBank/DDBJ whole genome shotgun (WGS) entry which is preliminary data.</text>
</comment>
<proteinExistence type="inferred from homology"/>
<reference evidence="25" key="1">
    <citation type="submission" date="2023-06" db="EMBL/GenBank/DDBJ databases">
        <title>Identification and characterization of horizontal gene transfer across gut microbiota members of farm animals based on homology search.</title>
        <authorList>
            <person name="Zeman M."/>
            <person name="Kubasova T."/>
            <person name="Jahodarova E."/>
            <person name="Nykrynova M."/>
            <person name="Rychlik I."/>
        </authorList>
    </citation>
    <scope>NUCLEOTIDE SEQUENCE [LARGE SCALE GENOMIC DNA]</scope>
    <source>
        <strain evidence="25">153_Feed</strain>
    </source>
</reference>
<keyword evidence="6" id="KW-0808">Transferase</keyword>
<evidence type="ECO:0000256" key="12">
    <source>
        <dbReference type="ARBA" id="ARBA00023306"/>
    </source>
</evidence>
<evidence type="ECO:0000313" key="24">
    <source>
        <dbReference type="EMBL" id="MDM8271374.1"/>
    </source>
</evidence>
<evidence type="ECO:0000256" key="22">
    <source>
        <dbReference type="SAM" id="MobiDB-lite"/>
    </source>
</evidence>
<accession>A0ABT7V5Y0</accession>
<evidence type="ECO:0000256" key="7">
    <source>
        <dbReference type="ARBA" id="ARBA00022692"/>
    </source>
</evidence>
<dbReference type="PANTHER" id="PTHR30474">
    <property type="entry name" value="CELL CYCLE PROTEIN"/>
    <property type="match status" value="1"/>
</dbReference>
<feature type="transmembrane region" description="Helical" evidence="23">
    <location>
        <begin position="214"/>
        <end position="231"/>
    </location>
</feature>
<evidence type="ECO:0000256" key="2">
    <source>
        <dbReference type="ARBA" id="ARBA00004752"/>
    </source>
</evidence>
<feature type="transmembrane region" description="Helical" evidence="23">
    <location>
        <begin position="291"/>
        <end position="317"/>
    </location>
</feature>
<evidence type="ECO:0000256" key="11">
    <source>
        <dbReference type="ARBA" id="ARBA00023136"/>
    </source>
</evidence>
<evidence type="ECO:0000256" key="14">
    <source>
        <dbReference type="ARBA" id="ARBA00032370"/>
    </source>
</evidence>
<evidence type="ECO:0000256" key="21">
    <source>
        <dbReference type="ARBA" id="ARBA00049966"/>
    </source>
</evidence>
<reference evidence="24 25" key="3">
    <citation type="submission" date="2023-06" db="EMBL/GenBank/DDBJ databases">
        <authorList>
            <person name="Zeman M."/>
            <person name="Kubasova T."/>
            <person name="Jahodarova E."/>
            <person name="Nykrynova M."/>
            <person name="Rychlik I."/>
        </authorList>
    </citation>
    <scope>NUCLEOTIDE SEQUENCE [LARGE SCALE GENOMIC DNA]</scope>
    <source>
        <strain evidence="24 25">153_Feed</strain>
    </source>
</reference>
<dbReference type="Proteomes" id="UP001529256">
    <property type="component" value="Unassembled WGS sequence"/>
</dbReference>
<evidence type="ECO:0000256" key="15">
    <source>
        <dbReference type="ARBA" id="ARBA00033270"/>
    </source>
</evidence>
<feature type="region of interest" description="Disordered" evidence="22">
    <location>
        <begin position="1"/>
        <end position="20"/>
    </location>
</feature>
<keyword evidence="4" id="KW-0132">Cell division</keyword>
<dbReference type="EMBL" id="JAUDEA010000009">
    <property type="protein sequence ID" value="MDM8271374.1"/>
    <property type="molecule type" value="Genomic_DNA"/>
</dbReference>
<evidence type="ECO:0000256" key="19">
    <source>
        <dbReference type="ARBA" id="ARBA00044770"/>
    </source>
</evidence>
<evidence type="ECO:0000256" key="23">
    <source>
        <dbReference type="SAM" id="Phobius"/>
    </source>
</evidence>
<feature type="region of interest" description="Disordered" evidence="22">
    <location>
        <begin position="398"/>
        <end position="487"/>
    </location>
</feature>
<keyword evidence="13" id="KW-0961">Cell wall biogenesis/degradation</keyword>
<evidence type="ECO:0000256" key="6">
    <source>
        <dbReference type="ARBA" id="ARBA00022679"/>
    </source>
</evidence>
<evidence type="ECO:0000256" key="18">
    <source>
        <dbReference type="ARBA" id="ARBA00041418"/>
    </source>
</evidence>
<dbReference type="NCBIfam" id="TIGR02614">
    <property type="entry name" value="ftsW"/>
    <property type="match status" value="1"/>
</dbReference>
<comment type="similarity">
    <text evidence="16">Belongs to the SEDS family. FtsW subfamily.</text>
</comment>
<keyword evidence="5" id="KW-0328">Glycosyltransferase</keyword>
<keyword evidence="25" id="KW-1185">Reference proteome</keyword>
<feature type="transmembrane region" description="Helical" evidence="23">
    <location>
        <begin position="192"/>
        <end position="208"/>
    </location>
</feature>
<gene>
    <name evidence="24" type="primary">ftsW</name>
    <name evidence="24" type="ORF">QUW25_06805</name>
</gene>
<comment type="catalytic activity">
    <reaction evidence="20">
        <text>[GlcNAc-(1-&gt;4)-Mur2Ac(oyl-L-Ala-gamma-D-Glu-L-Lys-D-Ala-D-Ala)](n)-di-trans,octa-cis-undecaprenyl diphosphate + beta-D-GlcNAc-(1-&gt;4)-Mur2Ac(oyl-L-Ala-gamma-D-Glu-L-Lys-D-Ala-D-Ala)-di-trans,octa-cis-undecaprenyl diphosphate = [GlcNAc-(1-&gt;4)-Mur2Ac(oyl-L-Ala-gamma-D-Glu-L-Lys-D-Ala-D-Ala)](n+1)-di-trans,octa-cis-undecaprenyl diphosphate + di-trans,octa-cis-undecaprenyl diphosphate + H(+)</text>
        <dbReference type="Rhea" id="RHEA:23708"/>
        <dbReference type="Rhea" id="RHEA-COMP:9602"/>
        <dbReference type="Rhea" id="RHEA-COMP:9603"/>
        <dbReference type="ChEBI" id="CHEBI:15378"/>
        <dbReference type="ChEBI" id="CHEBI:58405"/>
        <dbReference type="ChEBI" id="CHEBI:60033"/>
        <dbReference type="ChEBI" id="CHEBI:78435"/>
        <dbReference type="EC" id="2.4.99.28"/>
    </reaction>
</comment>
<reference evidence="24 25" key="2">
    <citation type="submission" date="2023-06" db="EMBL/GenBank/DDBJ databases">
        <title>Identification and characterization of horizontal gene transfer across gut microbiota members of farm animals based on homology search.</title>
        <authorList>
            <person name="Schwarzerova J."/>
            <person name="Nykrynova M."/>
            <person name="Jureckova K."/>
            <person name="Cejkova D."/>
            <person name="Rychlik I."/>
        </authorList>
    </citation>
    <scope>NUCLEOTIDE SEQUENCE [LARGE SCALE GENOMIC DNA]</scope>
    <source>
        <strain evidence="24 25">153_Feed</strain>
    </source>
</reference>
<sequence length="487" mass="52073">MAALSRTKTAQRRSRGGSREERTIFGVPERFMRPRLVLFAVVGILAAFGVLMVYSASSVSALNSTGDAAYYLKRQLMFLLVGAIAAVVLAKSDYRLWAKSLLLPIWAVTALMLLAVIALGTDNDMGATRWINLGFFDLQPSEFAKITVIFTAADIAERYYEEGSIDWSTFIKLLVAGVGVPILLILIQPDKGTTMVLCLTLVVMGYLAGMPRGFLAIVLVGGALAFLALSLKDDYSRQRLLTMLDPWQDPYGTGYQLIQGFYAFGSGGLFGVGLGFSRQKYSYLPMAHNDFIFAIIGEECGLVGTIGLLAGFAVFLWAGFQIARYAPDLCGRLIAAGCTSIVIVQLLLNVCGVLGLFPLSGKPIPFVSYGGSSIIASMMLVGLIASVSLHSSLPETTHDSARRSWQVEGDDGRPRGGRGLTVVEGGASSPRASSGKGAKTVRNARGVSGASRAGGTQRRINLGPSPTDRLRGARGGSRDTWGTRRGR</sequence>
<feature type="transmembrane region" description="Helical" evidence="23">
    <location>
        <begin position="101"/>
        <end position="120"/>
    </location>
</feature>
<evidence type="ECO:0000256" key="10">
    <source>
        <dbReference type="ARBA" id="ARBA00022989"/>
    </source>
</evidence>
<dbReference type="RefSeq" id="WP_289511459.1">
    <property type="nucleotide sequence ID" value="NZ_JAUDEA010000009.1"/>
</dbReference>
<comment type="function">
    <text evidence="21">Peptidoglycan polymerase that is essential for cell division.</text>
</comment>
<evidence type="ECO:0000256" key="16">
    <source>
        <dbReference type="ARBA" id="ARBA00038053"/>
    </source>
</evidence>
<feature type="transmembrane region" description="Helical" evidence="23">
    <location>
        <begin position="252"/>
        <end position="276"/>
    </location>
</feature>
<keyword evidence="8" id="KW-0133">Cell shape</keyword>
<organism evidence="24 25">
    <name type="scientific">Thermophilibacter provencensis</name>
    <dbReference type="NCBI Taxonomy" id="1852386"/>
    <lineage>
        <taxon>Bacteria</taxon>
        <taxon>Bacillati</taxon>
        <taxon>Actinomycetota</taxon>
        <taxon>Coriobacteriia</taxon>
        <taxon>Coriobacteriales</taxon>
        <taxon>Atopobiaceae</taxon>
        <taxon>Thermophilibacter</taxon>
    </lineage>
</organism>
<dbReference type="Pfam" id="PF01098">
    <property type="entry name" value="FTSW_RODA_SPOVE"/>
    <property type="match status" value="1"/>
</dbReference>
<dbReference type="InterPro" id="IPR001182">
    <property type="entry name" value="FtsW/RodA"/>
</dbReference>
<evidence type="ECO:0000256" key="13">
    <source>
        <dbReference type="ARBA" id="ARBA00023316"/>
    </source>
</evidence>
<evidence type="ECO:0000256" key="8">
    <source>
        <dbReference type="ARBA" id="ARBA00022960"/>
    </source>
</evidence>
<evidence type="ECO:0000256" key="17">
    <source>
        <dbReference type="ARBA" id="ARBA00041185"/>
    </source>
</evidence>
<evidence type="ECO:0000256" key="20">
    <source>
        <dbReference type="ARBA" id="ARBA00049902"/>
    </source>
</evidence>
<keyword evidence="12" id="KW-0131">Cell cycle</keyword>
<evidence type="ECO:0000256" key="3">
    <source>
        <dbReference type="ARBA" id="ARBA00022475"/>
    </source>
</evidence>
<dbReference type="EC" id="2.4.99.28" evidence="19"/>